<gene>
    <name evidence="2" type="ORF">FG385_03105</name>
</gene>
<proteinExistence type="predicted"/>
<dbReference type="SUPFAM" id="SSF55781">
    <property type="entry name" value="GAF domain-like"/>
    <property type="match status" value="1"/>
</dbReference>
<dbReference type="Gene3D" id="3.30.450.40">
    <property type="match status" value="1"/>
</dbReference>
<dbReference type="EMBL" id="VDFW01000002">
    <property type="protein sequence ID" value="TNC29107.1"/>
    <property type="molecule type" value="Genomic_DNA"/>
</dbReference>
<organism evidence="2 3">
    <name type="scientific">Amycolatopsis alkalitolerans</name>
    <dbReference type="NCBI Taxonomy" id="2547244"/>
    <lineage>
        <taxon>Bacteria</taxon>
        <taxon>Bacillati</taxon>
        <taxon>Actinomycetota</taxon>
        <taxon>Actinomycetes</taxon>
        <taxon>Pseudonocardiales</taxon>
        <taxon>Pseudonocardiaceae</taxon>
        <taxon>Amycolatopsis</taxon>
    </lineage>
</organism>
<keyword evidence="3" id="KW-1185">Reference proteome</keyword>
<dbReference type="Pfam" id="PF01590">
    <property type="entry name" value="GAF"/>
    <property type="match status" value="1"/>
</dbReference>
<evidence type="ECO:0000259" key="1">
    <source>
        <dbReference type="Pfam" id="PF01590"/>
    </source>
</evidence>
<sequence length="291" mass="31401">MLDAVEPPGGTGDSVAAAWKRADDERQRAARAAAVAARHEEQITRGPAAMRSFHENMVRLHRVMENRHRAAFEIHAAYARRLEKWRDNWSGDGPPPFMTTVAEISGSPSALVTLVGDHRSEALVAASDQVARTAHDLESTLGEGPARDATAGRSPVAVMDAALDERWPLYGPAMRRLGIRSVAAAPLRTENHCFGALAVFRRRPFTRHEGVPELGAVADALTRSVLLADELPLLADTDRQPVVNQATGSVSVQCACSLTDALALIQAHAFAEGEPIETVAARVMSGQLRFR</sequence>
<evidence type="ECO:0000313" key="2">
    <source>
        <dbReference type="EMBL" id="TNC29107.1"/>
    </source>
</evidence>
<name>A0A5C4M6V9_9PSEU</name>
<comment type="caution">
    <text evidence="2">The sequence shown here is derived from an EMBL/GenBank/DDBJ whole genome shotgun (WGS) entry which is preliminary data.</text>
</comment>
<evidence type="ECO:0000313" key="3">
    <source>
        <dbReference type="Proteomes" id="UP000305546"/>
    </source>
</evidence>
<feature type="domain" description="GAF" evidence="1">
    <location>
        <begin position="98"/>
        <end position="209"/>
    </location>
</feature>
<dbReference type="Proteomes" id="UP000305546">
    <property type="component" value="Unassembled WGS sequence"/>
</dbReference>
<accession>A0A5C4M6V9</accession>
<dbReference type="AlphaFoldDB" id="A0A5C4M6V9"/>
<dbReference type="InterPro" id="IPR003018">
    <property type="entry name" value="GAF"/>
</dbReference>
<protein>
    <submittedName>
        <fullName evidence="2">GAF domain-containing protein</fullName>
    </submittedName>
</protein>
<reference evidence="2 3" key="1">
    <citation type="submission" date="2019-06" db="EMBL/GenBank/DDBJ databases">
        <title>Amycolatopsis alkalitolerans sp. nov., isolated from Gastrodia elata Blume.</title>
        <authorList>
            <person name="Narsing Rao M.P."/>
            <person name="Li W.J."/>
        </authorList>
    </citation>
    <scope>NUCLEOTIDE SEQUENCE [LARGE SCALE GENOMIC DNA]</scope>
    <source>
        <strain evidence="2 3">SYSUP0005</strain>
    </source>
</reference>
<dbReference type="InterPro" id="IPR029016">
    <property type="entry name" value="GAF-like_dom_sf"/>
</dbReference>